<reference evidence="2 3" key="1">
    <citation type="journal article" date="2016" name="Nat. Commun.">
        <title>Thousands of microbial genomes shed light on interconnected biogeochemical processes in an aquifer system.</title>
        <authorList>
            <person name="Anantharaman K."/>
            <person name="Brown C.T."/>
            <person name="Hug L.A."/>
            <person name="Sharon I."/>
            <person name="Castelle C.J."/>
            <person name="Probst A.J."/>
            <person name="Thomas B.C."/>
            <person name="Singh A."/>
            <person name="Wilkins M.J."/>
            <person name="Karaoz U."/>
            <person name="Brodie E.L."/>
            <person name="Williams K.H."/>
            <person name="Hubbard S.S."/>
            <person name="Banfield J.F."/>
        </authorList>
    </citation>
    <scope>NUCLEOTIDE SEQUENCE [LARGE SCALE GENOMIC DNA]</scope>
</reference>
<dbReference type="EMBL" id="MHQO01000003">
    <property type="protein sequence ID" value="OHA07784.1"/>
    <property type="molecule type" value="Genomic_DNA"/>
</dbReference>
<organism evidence="2 3">
    <name type="scientific">Candidatus Sungbacteria bacterium RIFCSPLOWO2_01_FULL_47_10</name>
    <dbReference type="NCBI Taxonomy" id="1802276"/>
    <lineage>
        <taxon>Bacteria</taxon>
        <taxon>Candidatus Sungiibacteriota</taxon>
    </lineage>
</organism>
<accession>A0A1G2L8A5</accession>
<feature type="compositionally biased region" description="Basic and acidic residues" evidence="1">
    <location>
        <begin position="12"/>
        <end position="34"/>
    </location>
</feature>
<gene>
    <name evidence="2" type="ORF">A2934_02825</name>
</gene>
<sequence length="219" mass="25566">MKEGEGPFFNPKAEEEKMPEERIFEEGEGVRKDEDEVEDAPADLSEREKRLWEIVTKGGGLPAEERFVKNRWLEDVRVLKGAYPEEIREILEKKMLSDADHKTLQTYFKDRLGWREHIYSQGAQWKRKKVGAAVLKEKKDLQNEGAAIEGAPEAGGHAYLEIMWDTVSEFSPKMQTLLRKNMLEKKALAPKEQSYFDGHRDAWWKMRFGYSLDQLLNNF</sequence>
<evidence type="ECO:0000313" key="2">
    <source>
        <dbReference type="EMBL" id="OHA07784.1"/>
    </source>
</evidence>
<evidence type="ECO:0000256" key="1">
    <source>
        <dbReference type="SAM" id="MobiDB-lite"/>
    </source>
</evidence>
<comment type="caution">
    <text evidence="2">The sequence shown here is derived from an EMBL/GenBank/DDBJ whole genome shotgun (WGS) entry which is preliminary data.</text>
</comment>
<name>A0A1G2L8A5_9BACT</name>
<dbReference type="Proteomes" id="UP000177982">
    <property type="component" value="Unassembled WGS sequence"/>
</dbReference>
<evidence type="ECO:0000313" key="3">
    <source>
        <dbReference type="Proteomes" id="UP000177982"/>
    </source>
</evidence>
<protein>
    <submittedName>
        <fullName evidence="2">Uncharacterized protein</fullName>
    </submittedName>
</protein>
<feature type="region of interest" description="Disordered" evidence="1">
    <location>
        <begin position="1"/>
        <end position="44"/>
    </location>
</feature>
<dbReference type="AlphaFoldDB" id="A0A1G2L8A5"/>
<proteinExistence type="predicted"/>